<dbReference type="GO" id="GO:0004084">
    <property type="term" value="F:branched-chain-amino-acid transaminase activity"/>
    <property type="evidence" value="ECO:0007669"/>
    <property type="project" value="UniProtKB-EC"/>
</dbReference>
<dbReference type="EC" id="2.6.1.42" evidence="1"/>
<keyword evidence="1" id="KW-0808">Transferase</keyword>
<gene>
    <name evidence="1" type="ORF">KFZ73_25205</name>
</gene>
<dbReference type="Proteomes" id="UP000676853">
    <property type="component" value="Unassembled WGS sequence"/>
</dbReference>
<organism evidence="1 2">
    <name type="scientific">Tsukamurella paurometabola</name>
    <name type="common">Corynebacterium paurometabolum</name>
    <dbReference type="NCBI Taxonomy" id="2061"/>
    <lineage>
        <taxon>Bacteria</taxon>
        <taxon>Bacillati</taxon>
        <taxon>Actinomycetota</taxon>
        <taxon>Actinomycetes</taxon>
        <taxon>Mycobacteriales</taxon>
        <taxon>Tsukamurellaceae</taxon>
        <taxon>Tsukamurella</taxon>
    </lineage>
</organism>
<accession>A0ABS5NKE6</accession>
<dbReference type="InterPro" id="IPR043132">
    <property type="entry name" value="BCAT-like_C"/>
</dbReference>
<name>A0ABS5NKE6_TSUPA</name>
<dbReference type="SUPFAM" id="SSF56752">
    <property type="entry name" value="D-aminoacid aminotransferase-like PLP-dependent enzymes"/>
    <property type="match status" value="1"/>
</dbReference>
<reference evidence="1 2" key="1">
    <citation type="submission" date="2021-04" db="EMBL/GenBank/DDBJ databases">
        <title>Whole genome sequence analysis of a thiophenic sulfur metabolizing bacteria.</title>
        <authorList>
            <person name="Akhtar N."/>
            <person name="Akram J."/>
            <person name="Aslam A."/>
        </authorList>
    </citation>
    <scope>NUCLEOTIDE SEQUENCE [LARGE SCALE GENOMIC DNA]</scope>
    <source>
        <strain evidence="1 2">3OW</strain>
    </source>
</reference>
<comment type="caution">
    <text evidence="1">The sequence shown here is derived from an EMBL/GenBank/DDBJ whole genome shotgun (WGS) entry which is preliminary data.</text>
</comment>
<dbReference type="InterPro" id="IPR036038">
    <property type="entry name" value="Aminotransferase-like"/>
</dbReference>
<sequence>TIGDGQPGEITMALRETLTGIQRGTVPDTHGWMTTLS</sequence>
<feature type="non-terminal residue" evidence="1">
    <location>
        <position position="1"/>
    </location>
</feature>
<dbReference type="Gene3D" id="3.20.10.10">
    <property type="entry name" value="D-amino Acid Aminotransferase, subunit A, domain 2"/>
    <property type="match status" value="1"/>
</dbReference>
<keyword evidence="2" id="KW-1185">Reference proteome</keyword>
<proteinExistence type="predicted"/>
<protein>
    <submittedName>
        <fullName evidence="1">Branched chain amino acid aminotransferase</fullName>
        <ecNumber evidence="1">2.6.1.42</ecNumber>
    </submittedName>
</protein>
<evidence type="ECO:0000313" key="2">
    <source>
        <dbReference type="Proteomes" id="UP000676853"/>
    </source>
</evidence>
<evidence type="ECO:0000313" key="1">
    <source>
        <dbReference type="EMBL" id="MBS4104515.1"/>
    </source>
</evidence>
<keyword evidence="1" id="KW-0032">Aminotransferase</keyword>
<dbReference type="EMBL" id="JAGXOE010000229">
    <property type="protein sequence ID" value="MBS4104515.1"/>
    <property type="molecule type" value="Genomic_DNA"/>
</dbReference>